<name>A0A3R9MQL2_9FLAO</name>
<dbReference type="InterPro" id="IPR050570">
    <property type="entry name" value="Cell_wall_metabolism_enzyme"/>
</dbReference>
<feature type="domain" description="M23ase beta-sheet core" evidence="3">
    <location>
        <begin position="137"/>
        <end position="171"/>
    </location>
</feature>
<feature type="chain" id="PRO_5018669727" evidence="2">
    <location>
        <begin position="18"/>
        <end position="564"/>
    </location>
</feature>
<evidence type="ECO:0000256" key="1">
    <source>
        <dbReference type="ARBA" id="ARBA00022729"/>
    </source>
</evidence>
<keyword evidence="5" id="KW-1185">Reference proteome</keyword>
<comment type="caution">
    <text evidence="4">The sequence shown here is derived from an EMBL/GenBank/DDBJ whole genome shotgun (WGS) entry which is preliminary data.</text>
</comment>
<feature type="signal peptide" evidence="2">
    <location>
        <begin position="1"/>
        <end position="17"/>
    </location>
</feature>
<dbReference type="RefSeq" id="WP_125468645.1">
    <property type="nucleotide sequence ID" value="NZ_RWBG01000006.1"/>
</dbReference>
<gene>
    <name evidence="4" type="ORF">EJA19_12125</name>
</gene>
<dbReference type="OrthoDB" id="9810477at2"/>
<evidence type="ECO:0000313" key="4">
    <source>
        <dbReference type="EMBL" id="RSK38237.1"/>
    </source>
</evidence>
<evidence type="ECO:0000259" key="3">
    <source>
        <dbReference type="Pfam" id="PF01551"/>
    </source>
</evidence>
<feature type="domain" description="M23ase beta-sheet core" evidence="3">
    <location>
        <begin position="50"/>
        <end position="118"/>
    </location>
</feature>
<protein>
    <submittedName>
        <fullName evidence="4">M23 family metallopeptidase</fullName>
    </submittedName>
</protein>
<reference evidence="4 5" key="1">
    <citation type="submission" date="2018-12" db="EMBL/GenBank/DDBJ databases">
        <title>Mangrovimonas spongiae sp. nov., a novel member of the genus Mangrovimonas isolated from marine sponge.</title>
        <authorList>
            <person name="Zhuang L."/>
            <person name="Luo L."/>
        </authorList>
    </citation>
    <scope>NUCLEOTIDE SEQUENCE [LARGE SCALE GENOMIC DNA]</scope>
    <source>
        <strain evidence="4 5">HN-E26</strain>
    </source>
</reference>
<evidence type="ECO:0000256" key="2">
    <source>
        <dbReference type="SAM" id="SignalP"/>
    </source>
</evidence>
<keyword evidence="1 2" id="KW-0732">Signal</keyword>
<dbReference type="GO" id="GO:0004222">
    <property type="term" value="F:metalloendopeptidase activity"/>
    <property type="evidence" value="ECO:0007669"/>
    <property type="project" value="TreeGrafter"/>
</dbReference>
<dbReference type="CDD" id="cd12797">
    <property type="entry name" value="M23_peptidase"/>
    <property type="match status" value="1"/>
</dbReference>
<proteinExistence type="predicted"/>
<sequence length="564" mass="65472">MQKTFLLFLLLPTLFFAQNSSPYPDDYFRHPLDVTLVLSGTFAELRSNHFHSGLDIKTQQREGLKVYAAASGYVSRIKIQHYGYGKALYITHPNGYTTVYAHLQKFSPKIEAYIKKAQYDKESFEIEVFPKTSDLLVEQGDVIAYSGNTGGSGGPHLHFEIRDNLERPINPLLFGMDVKDTTKPMIKSLFVYPIGDNAHVNNSNDKQKLRLRALGNGDYTTEKIEAFGKLGFAIETNDRQDLAYNNNGVYNIQSFFNGFKKIDIDFRRFSFSETRHLNRLIDYKYYKTHKDRLQKLFIEKNNPLSLYKEADNNGYLIIEDSTASVYKIRVKDYHENDSWVTINIKGKKEEDIRKEPIKETHYYIYANKQNEILHNNISINFPQDTFYDDFFLDFSASNDTIQLHDDIIPAKKYFTITYDTSSLKQDDLNQLYIARLVGYNDYPLYSKTYKETGKIYTRTRTLGKYALAIDDENPTITPTNFTDGKWLSKYRYLKLKIDDKGSGISNYRATVNGKWILMEYDYKTDSLVHDFKDGMITETKNKLKVIVTDNVGNSSTFEATFYRK</sequence>
<dbReference type="Proteomes" id="UP000270620">
    <property type="component" value="Unassembled WGS sequence"/>
</dbReference>
<accession>A0A3R9MQL2</accession>
<dbReference type="AlphaFoldDB" id="A0A3R9MQL2"/>
<dbReference type="Gene3D" id="2.70.70.10">
    <property type="entry name" value="Glucose Permease (Domain IIA)"/>
    <property type="match status" value="1"/>
</dbReference>
<dbReference type="PANTHER" id="PTHR21666:SF289">
    <property type="entry name" value="L-ALA--D-GLU ENDOPEPTIDASE"/>
    <property type="match status" value="1"/>
</dbReference>
<organism evidence="4 5">
    <name type="scientific">Mangrovimonas spongiae</name>
    <dbReference type="NCBI Taxonomy" id="2494697"/>
    <lineage>
        <taxon>Bacteria</taxon>
        <taxon>Pseudomonadati</taxon>
        <taxon>Bacteroidota</taxon>
        <taxon>Flavobacteriia</taxon>
        <taxon>Flavobacteriales</taxon>
        <taxon>Flavobacteriaceae</taxon>
        <taxon>Mangrovimonas</taxon>
    </lineage>
</organism>
<dbReference type="SUPFAM" id="SSF51261">
    <property type="entry name" value="Duplicated hybrid motif"/>
    <property type="match status" value="1"/>
</dbReference>
<dbReference type="PANTHER" id="PTHR21666">
    <property type="entry name" value="PEPTIDASE-RELATED"/>
    <property type="match status" value="1"/>
</dbReference>
<dbReference type="EMBL" id="RWBG01000006">
    <property type="protein sequence ID" value="RSK38237.1"/>
    <property type="molecule type" value="Genomic_DNA"/>
</dbReference>
<dbReference type="InterPro" id="IPR016047">
    <property type="entry name" value="M23ase_b-sheet_dom"/>
</dbReference>
<dbReference type="Pfam" id="PF01551">
    <property type="entry name" value="Peptidase_M23"/>
    <property type="match status" value="2"/>
</dbReference>
<evidence type="ECO:0000313" key="5">
    <source>
        <dbReference type="Proteomes" id="UP000270620"/>
    </source>
</evidence>
<dbReference type="InterPro" id="IPR011055">
    <property type="entry name" value="Dup_hybrid_motif"/>
</dbReference>